<dbReference type="GO" id="GO:0050832">
    <property type="term" value="P:defense response to fungus"/>
    <property type="evidence" value="ECO:0007669"/>
    <property type="project" value="InterPro"/>
</dbReference>
<dbReference type="InterPro" id="IPR036142">
    <property type="entry name" value="ENT_dom-like_sf"/>
</dbReference>
<dbReference type="InterPro" id="IPR005491">
    <property type="entry name" value="ENT_dom"/>
</dbReference>
<dbReference type="EMBL" id="NCVQ01000003">
    <property type="protein sequence ID" value="PWZ38765.1"/>
    <property type="molecule type" value="Genomic_DNA"/>
</dbReference>
<evidence type="ECO:0000256" key="3">
    <source>
        <dbReference type="SAM" id="MobiDB-lite"/>
    </source>
</evidence>
<comment type="caution">
    <text evidence="5">The sequence shown here is derived from an EMBL/GenBank/DDBJ whole genome shotgun (WGS) entry which is preliminary data.</text>
</comment>
<comment type="subcellular location">
    <subcellularLocation>
        <location evidence="1">Nucleus</location>
    </subcellularLocation>
</comment>
<dbReference type="Gene3D" id="1.10.1240.40">
    <property type="entry name" value="ENT domain"/>
    <property type="match status" value="1"/>
</dbReference>
<evidence type="ECO:0000259" key="4">
    <source>
        <dbReference type="PROSITE" id="PS51138"/>
    </source>
</evidence>
<keyword evidence="2" id="KW-0539">Nucleus</keyword>
<dbReference type="PANTHER" id="PTHR33432:SF33">
    <property type="entry name" value="OS03G0796400 PROTEIN"/>
    <property type="match status" value="1"/>
</dbReference>
<dbReference type="ExpressionAtlas" id="A0A3L6FVG9">
    <property type="expression patterns" value="baseline and differential"/>
</dbReference>
<dbReference type="EMBL" id="NCVQ01000003">
    <property type="protein sequence ID" value="PWZ38766.1"/>
    <property type="molecule type" value="Genomic_DNA"/>
</dbReference>
<dbReference type="Proteomes" id="UP000251960">
    <property type="component" value="Chromosome 2"/>
</dbReference>
<feature type="region of interest" description="Disordered" evidence="3">
    <location>
        <begin position="199"/>
        <end position="220"/>
    </location>
</feature>
<evidence type="ECO:0000256" key="2">
    <source>
        <dbReference type="ARBA" id="ARBA00023242"/>
    </source>
</evidence>
<accession>A0A3L6FVG9</accession>
<feature type="compositionally biased region" description="Basic and acidic residues" evidence="3">
    <location>
        <begin position="208"/>
        <end position="218"/>
    </location>
</feature>
<sequence length="329" mass="37362">MMKLKSGRRPFYKDVKPVDCRSGSSLPHLAAQAKFAAMNMQTEDVKPRRPVQVRRSRWILGDVTEVLDHNSWRLGKITEVLKNDYFVIRLVGCIQPREFHISCLRIPHDCKQLTVGGRDHQAYEEVDHYAKRKAANICASTGARAVKRKLEASRIPPNGLVRRTGKEQKVSTYEFRQLTKNELPPKVSARNAIDGDHFHRPLSSRYNDLPEKPLRTREEDECSVASCSANYSEHSTSDDDHQSVGTGSCFPDDVMSACEYGQETEDAYGSGLFQNVHELELRAYRSTVRALHAAGPLTWEQESLLTNLRLSLNISNEEHLLQLRHLLAL</sequence>
<dbReference type="PROSITE" id="PS51138">
    <property type="entry name" value="ENT"/>
    <property type="match status" value="1"/>
</dbReference>
<evidence type="ECO:0000313" key="5">
    <source>
        <dbReference type="EMBL" id="PWZ38765.1"/>
    </source>
</evidence>
<gene>
    <name evidence="5" type="ORF">Zm00014a_008138</name>
</gene>
<proteinExistence type="predicted"/>
<dbReference type="InterPro" id="IPR033485">
    <property type="entry name" value="EMSY-LIKE_plant"/>
</dbReference>
<organism evidence="5">
    <name type="scientific">Zea mays</name>
    <name type="common">Maize</name>
    <dbReference type="NCBI Taxonomy" id="4577"/>
    <lineage>
        <taxon>Eukaryota</taxon>
        <taxon>Viridiplantae</taxon>
        <taxon>Streptophyta</taxon>
        <taxon>Embryophyta</taxon>
        <taxon>Tracheophyta</taxon>
        <taxon>Spermatophyta</taxon>
        <taxon>Magnoliopsida</taxon>
        <taxon>Liliopsida</taxon>
        <taxon>Poales</taxon>
        <taxon>Poaceae</taxon>
        <taxon>PACMAD clade</taxon>
        <taxon>Panicoideae</taxon>
        <taxon>Andropogonodae</taxon>
        <taxon>Andropogoneae</taxon>
        <taxon>Tripsacinae</taxon>
        <taxon>Zea</taxon>
    </lineage>
</organism>
<dbReference type="GO" id="GO:0005634">
    <property type="term" value="C:nucleus"/>
    <property type="evidence" value="ECO:0007669"/>
    <property type="project" value="UniProtKB-SubCell"/>
</dbReference>
<dbReference type="Pfam" id="PF03735">
    <property type="entry name" value="ENT"/>
    <property type="match status" value="1"/>
</dbReference>
<dbReference type="AlphaFoldDB" id="A0A3L6FVG9"/>
<dbReference type="PANTHER" id="PTHR33432">
    <property type="entry name" value="PROTEIN EMSY-LIKE 4"/>
    <property type="match status" value="1"/>
</dbReference>
<dbReference type="SMART" id="SM01191">
    <property type="entry name" value="ENT"/>
    <property type="match status" value="1"/>
</dbReference>
<evidence type="ECO:0000256" key="1">
    <source>
        <dbReference type="ARBA" id="ARBA00004123"/>
    </source>
</evidence>
<protein>
    <recommendedName>
        <fullName evidence="4">ENT domain-containing protein</fullName>
    </recommendedName>
</protein>
<feature type="domain" description="ENT" evidence="4">
    <location>
        <begin position="272"/>
        <end position="329"/>
    </location>
</feature>
<reference evidence="5 6" key="1">
    <citation type="journal article" date="2018" name="Nat. Genet.">
        <title>Extensive intraspecific gene order and gene structural variations between Mo17 and other maize genomes.</title>
        <authorList>
            <person name="Sun S."/>
            <person name="Zhou Y."/>
            <person name="Chen J."/>
            <person name="Shi J."/>
            <person name="Zhao H."/>
            <person name="Zhao H."/>
            <person name="Song W."/>
            <person name="Zhang M."/>
            <person name="Cui Y."/>
            <person name="Dong X."/>
            <person name="Liu H."/>
            <person name="Ma X."/>
            <person name="Jiao Y."/>
            <person name="Wang B."/>
            <person name="Wei X."/>
            <person name="Stein J.C."/>
            <person name="Glaubitz J.C."/>
            <person name="Lu F."/>
            <person name="Yu G."/>
            <person name="Liang C."/>
            <person name="Fengler K."/>
            <person name="Li B."/>
            <person name="Rafalski A."/>
            <person name="Schnable P.S."/>
            <person name="Ware D.H."/>
            <person name="Buckler E.S."/>
            <person name="Lai J."/>
        </authorList>
    </citation>
    <scope>NUCLEOTIDE SEQUENCE [LARGE SCALE GENOMIC DNA]</scope>
    <source>
        <strain evidence="6">cv. Missouri 17</strain>
        <tissue evidence="5">Seedling</tissue>
    </source>
</reference>
<dbReference type="SUPFAM" id="SSF158639">
    <property type="entry name" value="ENT-like"/>
    <property type="match status" value="1"/>
</dbReference>
<name>A0A3L6FVG9_MAIZE</name>
<evidence type="ECO:0000313" key="6">
    <source>
        <dbReference type="Proteomes" id="UP000251960"/>
    </source>
</evidence>